<evidence type="ECO:0000256" key="1">
    <source>
        <dbReference type="SAM" id="MobiDB-lite"/>
    </source>
</evidence>
<dbReference type="EMBL" id="GBXM01017065">
    <property type="protein sequence ID" value="JAH91512.1"/>
    <property type="molecule type" value="Transcribed_RNA"/>
</dbReference>
<name>A0A0E9WMD3_ANGAN</name>
<evidence type="ECO:0000313" key="2">
    <source>
        <dbReference type="EMBL" id="JAH91512.1"/>
    </source>
</evidence>
<accession>A0A0E9WMD3</accession>
<dbReference type="AlphaFoldDB" id="A0A0E9WMD3"/>
<proteinExistence type="predicted"/>
<protein>
    <submittedName>
        <fullName evidence="2">Uncharacterized protein</fullName>
    </submittedName>
</protein>
<organism evidence="2">
    <name type="scientific">Anguilla anguilla</name>
    <name type="common">European freshwater eel</name>
    <name type="synonym">Muraena anguilla</name>
    <dbReference type="NCBI Taxonomy" id="7936"/>
    <lineage>
        <taxon>Eukaryota</taxon>
        <taxon>Metazoa</taxon>
        <taxon>Chordata</taxon>
        <taxon>Craniata</taxon>
        <taxon>Vertebrata</taxon>
        <taxon>Euteleostomi</taxon>
        <taxon>Actinopterygii</taxon>
        <taxon>Neopterygii</taxon>
        <taxon>Teleostei</taxon>
        <taxon>Anguilliformes</taxon>
        <taxon>Anguillidae</taxon>
        <taxon>Anguilla</taxon>
    </lineage>
</organism>
<reference evidence="2" key="2">
    <citation type="journal article" date="2015" name="Fish Shellfish Immunol.">
        <title>Early steps in the European eel (Anguilla anguilla)-Vibrio vulnificus interaction in the gills: Role of the RtxA13 toxin.</title>
        <authorList>
            <person name="Callol A."/>
            <person name="Pajuelo D."/>
            <person name="Ebbesson L."/>
            <person name="Teles M."/>
            <person name="MacKenzie S."/>
            <person name="Amaro C."/>
        </authorList>
    </citation>
    <scope>NUCLEOTIDE SEQUENCE</scope>
</reference>
<reference evidence="2" key="1">
    <citation type="submission" date="2014-11" db="EMBL/GenBank/DDBJ databases">
        <authorList>
            <person name="Amaro Gonzalez C."/>
        </authorList>
    </citation>
    <scope>NUCLEOTIDE SEQUENCE</scope>
</reference>
<sequence length="50" mass="5474">MKAMDSPLVTPHSTSSAPSPVQRSLTTMTKSKLKILQTSREAYRVLGQTL</sequence>
<feature type="region of interest" description="Disordered" evidence="1">
    <location>
        <begin position="1"/>
        <end position="26"/>
    </location>
</feature>
<feature type="compositionally biased region" description="Polar residues" evidence="1">
    <location>
        <begin position="11"/>
        <end position="26"/>
    </location>
</feature>